<keyword evidence="3 6" id="KW-0028">Amino-acid biosynthesis</keyword>
<comment type="pathway">
    <text evidence="1 6">Amino-acid biosynthesis; L-histidine biosynthesis; L-histidine from 5-phospho-alpha-D-ribose 1-diphosphate: step 6/9.</text>
</comment>
<name>A0A484IBF0_9ARCH</name>
<dbReference type="FunFam" id="3.30.230.40:FF:000003">
    <property type="entry name" value="Imidazoleglycerol-phosphate dehydratase HisB"/>
    <property type="match status" value="1"/>
</dbReference>
<dbReference type="Gene3D" id="3.30.230.40">
    <property type="entry name" value="Imidazole glycerol phosphate dehydratase, domain 1"/>
    <property type="match status" value="2"/>
</dbReference>
<protein>
    <recommendedName>
        <fullName evidence="2 6">Imidazoleglycerol-phosphate dehydratase</fullName>
        <shortName evidence="6">IGPD</shortName>
        <ecNumber evidence="6">4.2.1.19</ecNumber>
    </recommendedName>
</protein>
<dbReference type="GO" id="GO:0005737">
    <property type="term" value="C:cytoplasm"/>
    <property type="evidence" value="ECO:0007669"/>
    <property type="project" value="UniProtKB-SubCell"/>
</dbReference>
<keyword evidence="6" id="KW-0963">Cytoplasm</keyword>
<dbReference type="RefSeq" id="WP_134484286.1">
    <property type="nucleotide sequence ID" value="NZ_LR216287.1"/>
</dbReference>
<dbReference type="OrthoDB" id="103579at2157"/>
<evidence type="ECO:0000256" key="1">
    <source>
        <dbReference type="ARBA" id="ARBA00005047"/>
    </source>
</evidence>
<evidence type="ECO:0000256" key="4">
    <source>
        <dbReference type="ARBA" id="ARBA00023102"/>
    </source>
</evidence>
<dbReference type="CDD" id="cd07914">
    <property type="entry name" value="IGPD"/>
    <property type="match status" value="1"/>
</dbReference>
<dbReference type="EC" id="4.2.1.19" evidence="6"/>
<dbReference type="GO" id="GO:0004424">
    <property type="term" value="F:imidazoleglycerol-phosphate dehydratase activity"/>
    <property type="evidence" value="ECO:0007669"/>
    <property type="project" value="UniProtKB-UniRule"/>
</dbReference>
<comment type="similarity">
    <text evidence="6">Belongs to the imidazoleglycerol-phosphate dehydratase family.</text>
</comment>
<dbReference type="UniPathway" id="UPA00031">
    <property type="reaction ID" value="UER00011"/>
</dbReference>
<dbReference type="PANTHER" id="PTHR23133">
    <property type="entry name" value="IMIDAZOLEGLYCEROL-PHOSPHATE DEHYDRATASE HIS7"/>
    <property type="match status" value="1"/>
</dbReference>
<comment type="subcellular location">
    <subcellularLocation>
        <location evidence="6">Cytoplasm</location>
    </subcellularLocation>
</comment>
<organism evidence="7 8">
    <name type="scientific">Candidatus Nitrosocosmicus franklandianus</name>
    <dbReference type="NCBI Taxonomy" id="1798806"/>
    <lineage>
        <taxon>Archaea</taxon>
        <taxon>Nitrososphaerota</taxon>
        <taxon>Nitrososphaeria</taxon>
        <taxon>Nitrososphaerales</taxon>
        <taxon>Nitrososphaeraceae</taxon>
        <taxon>Candidatus Nitrosocosmicus</taxon>
    </lineage>
</organism>
<reference evidence="7 8" key="1">
    <citation type="submission" date="2019-02" db="EMBL/GenBank/DDBJ databases">
        <authorList>
            <person name="Lehtovirta-Morley E L."/>
        </authorList>
    </citation>
    <scope>NUCLEOTIDE SEQUENCE [LARGE SCALE GENOMIC DNA]</scope>
    <source>
        <strain evidence="7">NFRAN1</strain>
    </source>
</reference>
<keyword evidence="5 6" id="KW-0456">Lyase</keyword>
<dbReference type="EMBL" id="LR216287">
    <property type="protein sequence ID" value="VFJ14104.1"/>
    <property type="molecule type" value="Genomic_DNA"/>
</dbReference>
<sequence>MQIVIIKDHQRTGVIERKTKETSIVVKIDLDGKGISKISTGIDFLDHLIISFSKHSKIDLQLTAKSEDGIRHHLIEDTGIVLGQAVNKALGKRENINRFGNATIPMDESVSSAAVDLIKRQFSHLELKLERENIEGISQEDIIHFFQSFIGNLNCCMHIIVHYGINDHHKIESAIKATAVALKSAIKIDPDHEGGLPTTKGMM</sequence>
<evidence type="ECO:0000256" key="3">
    <source>
        <dbReference type="ARBA" id="ARBA00022605"/>
    </source>
</evidence>
<dbReference type="InterPro" id="IPR038494">
    <property type="entry name" value="IGPD_sf"/>
</dbReference>
<dbReference type="FunFam" id="3.30.230.40:FF:000001">
    <property type="entry name" value="Imidazoleglycerol-phosphate dehydratase HisB"/>
    <property type="match status" value="1"/>
</dbReference>
<proteinExistence type="inferred from homology"/>
<accession>A0A484IBF0</accession>
<keyword evidence="8" id="KW-1185">Reference proteome</keyword>
<dbReference type="Pfam" id="PF00475">
    <property type="entry name" value="IGPD"/>
    <property type="match status" value="1"/>
</dbReference>
<gene>
    <name evidence="6 7" type="primary">hisB</name>
    <name evidence="7" type="ORF">NFRAN_1782</name>
</gene>
<dbReference type="Proteomes" id="UP000294299">
    <property type="component" value="Chromosome NFRAN"/>
</dbReference>
<dbReference type="AlphaFoldDB" id="A0A484IBF0"/>
<dbReference type="InterPro" id="IPR020568">
    <property type="entry name" value="Ribosomal_Su5_D2-typ_SF"/>
</dbReference>
<evidence type="ECO:0000313" key="7">
    <source>
        <dbReference type="EMBL" id="VFJ14104.1"/>
    </source>
</evidence>
<dbReference type="InterPro" id="IPR000807">
    <property type="entry name" value="ImidazoleglycerolP_deHydtase"/>
</dbReference>
<evidence type="ECO:0000256" key="2">
    <source>
        <dbReference type="ARBA" id="ARBA00016664"/>
    </source>
</evidence>
<dbReference type="GO" id="GO:0000105">
    <property type="term" value="P:L-histidine biosynthetic process"/>
    <property type="evidence" value="ECO:0007669"/>
    <property type="project" value="UniProtKB-UniRule"/>
</dbReference>
<dbReference type="PANTHER" id="PTHR23133:SF2">
    <property type="entry name" value="IMIDAZOLEGLYCEROL-PHOSPHATE DEHYDRATASE"/>
    <property type="match status" value="1"/>
</dbReference>
<dbReference type="HAMAP" id="MF_00076">
    <property type="entry name" value="HisB"/>
    <property type="match status" value="1"/>
</dbReference>
<keyword evidence="4 6" id="KW-0368">Histidine biosynthesis</keyword>
<evidence type="ECO:0000256" key="6">
    <source>
        <dbReference type="HAMAP-Rule" id="MF_00076"/>
    </source>
</evidence>
<dbReference type="GeneID" id="39421093"/>
<dbReference type="KEGG" id="nfn:NFRAN_1782"/>
<comment type="catalytic activity">
    <reaction evidence="6">
        <text>D-erythro-1-(imidazol-4-yl)glycerol 3-phosphate = 3-(imidazol-4-yl)-2-oxopropyl phosphate + H2O</text>
        <dbReference type="Rhea" id="RHEA:11040"/>
        <dbReference type="ChEBI" id="CHEBI:15377"/>
        <dbReference type="ChEBI" id="CHEBI:57766"/>
        <dbReference type="ChEBI" id="CHEBI:58278"/>
        <dbReference type="EC" id="4.2.1.19"/>
    </reaction>
</comment>
<evidence type="ECO:0000256" key="5">
    <source>
        <dbReference type="ARBA" id="ARBA00023239"/>
    </source>
</evidence>
<evidence type="ECO:0000313" key="8">
    <source>
        <dbReference type="Proteomes" id="UP000294299"/>
    </source>
</evidence>
<dbReference type="SUPFAM" id="SSF54211">
    <property type="entry name" value="Ribosomal protein S5 domain 2-like"/>
    <property type="match status" value="2"/>
</dbReference>